<proteinExistence type="predicted"/>
<reference evidence="7 8" key="1">
    <citation type="journal article" date="2018" name="Front. Plant Sci.">
        <title>Red Clover (Trifolium pratense) and Zigzag Clover (T. medium) - A Picture of Genomic Similarities and Differences.</title>
        <authorList>
            <person name="Dluhosova J."/>
            <person name="Istvanek J."/>
            <person name="Nedelnik J."/>
            <person name="Repkova J."/>
        </authorList>
    </citation>
    <scope>NUCLEOTIDE SEQUENCE [LARGE SCALE GENOMIC DNA]</scope>
    <source>
        <strain evidence="8">cv. 10/8</strain>
        <tissue evidence="7">Leaf</tissue>
    </source>
</reference>
<evidence type="ECO:0000256" key="4">
    <source>
        <dbReference type="ARBA" id="ARBA00022729"/>
    </source>
</evidence>
<dbReference type="InterPro" id="IPR045003">
    <property type="entry name" value="FLA_A"/>
</dbReference>
<comment type="subcellular location">
    <subcellularLocation>
        <location evidence="1">Cell membrane</location>
        <topology evidence="1">Lipid-anchor</topology>
        <topology evidence="1">GPI-anchor</topology>
    </subcellularLocation>
</comment>
<keyword evidence="8" id="KW-1185">Reference proteome</keyword>
<comment type="caution">
    <text evidence="7">The sequence shown here is derived from an EMBL/GenBank/DDBJ whole genome shotgun (WGS) entry which is preliminary data.</text>
</comment>
<dbReference type="AlphaFoldDB" id="A0A392QY46"/>
<accession>A0A392QY46</accession>
<feature type="region of interest" description="Disordered" evidence="6">
    <location>
        <begin position="81"/>
        <end position="106"/>
    </location>
</feature>
<dbReference type="PANTHER" id="PTHR32077">
    <property type="entry name" value="FASCICLIN-LIKE ARABINOGALACTAN PROTEIN"/>
    <property type="match status" value="1"/>
</dbReference>
<keyword evidence="3" id="KW-0449">Lipoprotein</keyword>
<sequence>MNTCVIWGTRAANVTCRFILFSIHPLQLNSSPNISTGVVNDSIVGVVYSDNKLAIYQLDKVLLPLDFFKTKAPALASSLAATAKAPKAAKENSSSSSSDDQDDKDQGNKFGTEIVWISWNNVGVSCCHNDVKLMNGFHFEAAYLV</sequence>
<evidence type="ECO:0000256" key="1">
    <source>
        <dbReference type="ARBA" id="ARBA00004609"/>
    </source>
</evidence>
<dbReference type="GO" id="GO:0098552">
    <property type="term" value="C:side of membrane"/>
    <property type="evidence" value="ECO:0007669"/>
    <property type="project" value="UniProtKB-KW"/>
</dbReference>
<dbReference type="GO" id="GO:0005886">
    <property type="term" value="C:plasma membrane"/>
    <property type="evidence" value="ECO:0007669"/>
    <property type="project" value="UniProtKB-SubCell"/>
</dbReference>
<keyword evidence="5" id="KW-0472">Membrane</keyword>
<evidence type="ECO:0000256" key="6">
    <source>
        <dbReference type="SAM" id="MobiDB-lite"/>
    </source>
</evidence>
<name>A0A392QY46_9FABA</name>
<evidence type="ECO:0000313" key="8">
    <source>
        <dbReference type="Proteomes" id="UP000265520"/>
    </source>
</evidence>
<evidence type="ECO:0000256" key="2">
    <source>
        <dbReference type="ARBA" id="ARBA00022475"/>
    </source>
</evidence>
<dbReference type="PANTHER" id="PTHR32077:SF45">
    <property type="entry name" value="FASCICLIN DOMAIN PROTEIN"/>
    <property type="match status" value="1"/>
</dbReference>
<evidence type="ECO:0000256" key="5">
    <source>
        <dbReference type="ARBA" id="ARBA00023136"/>
    </source>
</evidence>
<dbReference type="GO" id="GO:0009834">
    <property type="term" value="P:plant-type secondary cell wall biogenesis"/>
    <property type="evidence" value="ECO:0007669"/>
    <property type="project" value="TreeGrafter"/>
</dbReference>
<feature type="non-terminal residue" evidence="7">
    <location>
        <position position="145"/>
    </location>
</feature>
<evidence type="ECO:0000256" key="3">
    <source>
        <dbReference type="ARBA" id="ARBA00022622"/>
    </source>
</evidence>
<dbReference type="EMBL" id="LXQA010164045">
    <property type="protein sequence ID" value="MCI28185.1"/>
    <property type="molecule type" value="Genomic_DNA"/>
</dbReference>
<organism evidence="7 8">
    <name type="scientific">Trifolium medium</name>
    <dbReference type="NCBI Taxonomy" id="97028"/>
    <lineage>
        <taxon>Eukaryota</taxon>
        <taxon>Viridiplantae</taxon>
        <taxon>Streptophyta</taxon>
        <taxon>Embryophyta</taxon>
        <taxon>Tracheophyta</taxon>
        <taxon>Spermatophyta</taxon>
        <taxon>Magnoliopsida</taxon>
        <taxon>eudicotyledons</taxon>
        <taxon>Gunneridae</taxon>
        <taxon>Pentapetalae</taxon>
        <taxon>rosids</taxon>
        <taxon>fabids</taxon>
        <taxon>Fabales</taxon>
        <taxon>Fabaceae</taxon>
        <taxon>Papilionoideae</taxon>
        <taxon>50 kb inversion clade</taxon>
        <taxon>NPAAA clade</taxon>
        <taxon>Hologalegina</taxon>
        <taxon>IRL clade</taxon>
        <taxon>Trifolieae</taxon>
        <taxon>Trifolium</taxon>
    </lineage>
</organism>
<keyword evidence="2" id="KW-1003">Cell membrane</keyword>
<dbReference type="Proteomes" id="UP000265520">
    <property type="component" value="Unassembled WGS sequence"/>
</dbReference>
<evidence type="ECO:0000313" key="7">
    <source>
        <dbReference type="EMBL" id="MCI28185.1"/>
    </source>
</evidence>
<keyword evidence="3" id="KW-0325">Glycoprotein</keyword>
<protein>
    <submittedName>
        <fullName evidence="7">Fasciclin-like arabinogalactan protein</fullName>
    </submittedName>
</protein>
<keyword evidence="3" id="KW-0336">GPI-anchor</keyword>
<keyword evidence="4" id="KW-0732">Signal</keyword>